<evidence type="ECO:0000313" key="8">
    <source>
        <dbReference type="EMBL" id="MQU26600.1"/>
    </source>
</evidence>
<keyword evidence="3" id="KW-0547">Nucleotide-binding</keyword>
<keyword evidence="5" id="KW-0460">Magnesium</keyword>
<evidence type="ECO:0000256" key="3">
    <source>
        <dbReference type="ARBA" id="ARBA00022741"/>
    </source>
</evidence>
<keyword evidence="4" id="KW-0067">ATP-binding</keyword>
<evidence type="ECO:0000256" key="1">
    <source>
        <dbReference type="ARBA" id="ARBA00022598"/>
    </source>
</evidence>
<dbReference type="Pfam" id="PF03738">
    <property type="entry name" value="GSP_synth"/>
    <property type="match status" value="1"/>
</dbReference>
<sequence length="385" mass="43843">MKKVSIKERANWQQKVENGGFFFHTVEGARYWDERGYYQFTEAQITQDIERPTQELHEMSMDLVARVVESEALLSRLAIPPQFHDLVWSSWKDRQPYLYSRFDFIYDAKGPAKLIESNADTPTSLLEAASVQLLWLEDLLQQGHLPVNATQYNTLAHDLTRVFASLNTDTPFYFASISGSVEDRSTTDFLRKMAGIAGIDARHIDIEDIGLTASGRFIDLDGNGIERLFKLHPWEHIFHEQFGSAVPASTTRFIEPAWKAILSNKGMLPLLWEFNKGHPNLLPAFFDSTPEKPLSKGWVRKPFFSREGANIELRTTSGERLFQEGPYTEGPFILQKFEPLPKFGDSFTLIGSWVIGDVPSGIGIREDDTLITKNTSRFIPHIVLD</sequence>
<feature type="domain" description="Glutathionylspermidine synthase pre-ATP-grasp-like" evidence="6">
    <location>
        <begin position="12"/>
        <end position="383"/>
    </location>
</feature>
<dbReference type="EMBL" id="WIWC01000009">
    <property type="protein sequence ID" value="MQT80055.1"/>
    <property type="molecule type" value="Genomic_DNA"/>
</dbReference>
<evidence type="ECO:0000259" key="6">
    <source>
        <dbReference type="Pfam" id="PF03738"/>
    </source>
</evidence>
<dbReference type="InterPro" id="IPR016185">
    <property type="entry name" value="PreATP-grasp_dom_sf"/>
</dbReference>
<dbReference type="GO" id="GO:0046872">
    <property type="term" value="F:metal ion binding"/>
    <property type="evidence" value="ECO:0007669"/>
    <property type="project" value="UniProtKB-KW"/>
</dbReference>
<evidence type="ECO:0000256" key="4">
    <source>
        <dbReference type="ARBA" id="ARBA00022840"/>
    </source>
</evidence>
<dbReference type="AlphaFoldDB" id="A0A6A7YWI4"/>
<accession>A0A6A7YWI4</accession>
<proteinExistence type="predicted"/>
<keyword evidence="1" id="KW-0436">Ligase</keyword>
<keyword evidence="2" id="KW-0479">Metal-binding</keyword>
<name>A0A6A7YWI4_9PSED</name>
<gene>
    <name evidence="7" type="ORF">GHN86_08290</name>
    <name evidence="8" type="ORF">GHO29_08880</name>
</gene>
<evidence type="ECO:0000256" key="5">
    <source>
        <dbReference type="ARBA" id="ARBA00022842"/>
    </source>
</evidence>
<dbReference type="Gene3D" id="3.30.1490.330">
    <property type="match status" value="1"/>
</dbReference>
<dbReference type="Proteomes" id="UP000437970">
    <property type="component" value="Unassembled WGS sequence"/>
</dbReference>
<protein>
    <recommendedName>
        <fullName evidence="6">Glutathionylspermidine synthase pre-ATP-grasp-like domain-containing protein</fullName>
    </recommendedName>
</protein>
<dbReference type="SUPFAM" id="SSF52440">
    <property type="entry name" value="PreATP-grasp domain"/>
    <property type="match status" value="1"/>
</dbReference>
<dbReference type="RefSeq" id="WP_323369258.1">
    <property type="nucleotide sequence ID" value="NZ_JBITTT010000008.1"/>
</dbReference>
<dbReference type="GO" id="GO:0005524">
    <property type="term" value="F:ATP binding"/>
    <property type="evidence" value="ECO:0007669"/>
    <property type="project" value="UniProtKB-KW"/>
</dbReference>
<evidence type="ECO:0000313" key="9">
    <source>
        <dbReference type="Proteomes" id="UP000437970"/>
    </source>
</evidence>
<dbReference type="SUPFAM" id="SSF56059">
    <property type="entry name" value="Glutathione synthetase ATP-binding domain-like"/>
    <property type="match status" value="1"/>
</dbReference>
<dbReference type="InterPro" id="IPR005494">
    <property type="entry name" value="GSPS_pre-ATP-grasp-like_dom"/>
</dbReference>
<dbReference type="EMBL" id="WIVW01000008">
    <property type="protein sequence ID" value="MQU26600.1"/>
    <property type="molecule type" value="Genomic_DNA"/>
</dbReference>
<comment type="caution">
    <text evidence="7">The sequence shown here is derived from an EMBL/GenBank/DDBJ whole genome shotgun (WGS) entry which is preliminary data.</text>
</comment>
<evidence type="ECO:0000313" key="7">
    <source>
        <dbReference type="EMBL" id="MQT80055.1"/>
    </source>
</evidence>
<evidence type="ECO:0000256" key="2">
    <source>
        <dbReference type="ARBA" id="ARBA00022723"/>
    </source>
</evidence>
<dbReference type="GO" id="GO:0016874">
    <property type="term" value="F:ligase activity"/>
    <property type="evidence" value="ECO:0007669"/>
    <property type="project" value="UniProtKB-KW"/>
</dbReference>
<organism evidence="7">
    <name type="scientific">Pseudomonas helleri</name>
    <dbReference type="NCBI Taxonomy" id="1608996"/>
    <lineage>
        <taxon>Bacteria</taxon>
        <taxon>Pseudomonadati</taxon>
        <taxon>Pseudomonadota</taxon>
        <taxon>Gammaproteobacteria</taxon>
        <taxon>Pseudomonadales</taxon>
        <taxon>Pseudomonadaceae</taxon>
        <taxon>Pseudomonas</taxon>
    </lineage>
</organism>
<reference evidence="7 9" key="1">
    <citation type="submission" date="2019-10" db="EMBL/GenBank/DDBJ databases">
        <title>Evaluation of single-gene subtyping targets for Pseudomonas.</title>
        <authorList>
            <person name="Reichler S.J."/>
            <person name="Orsi R.H."/>
            <person name="Wiedmann M."/>
            <person name="Martin N.H."/>
            <person name="Murphy S.I."/>
        </authorList>
    </citation>
    <scope>NUCLEOTIDE SEQUENCE</scope>
    <source>
        <strain evidence="8 9">FSL R10-1984</strain>
        <strain evidence="7">FSL R10-2339</strain>
    </source>
</reference>